<sequence length="58" mass="6454">MRSDLKYICHDVSSLAGCCVSSRDIQYSKHNISQRIFAGASGFHPVLLHCKSWLALCV</sequence>
<dbReference type="AlphaFoldDB" id="A0A0P0RG29"/>
<evidence type="ECO:0000313" key="2">
    <source>
        <dbReference type="Proteomes" id="UP000019146"/>
    </source>
</evidence>
<proteinExistence type="predicted"/>
<evidence type="ECO:0000313" key="1">
    <source>
        <dbReference type="EMBL" id="ALL67209.1"/>
    </source>
</evidence>
<dbReference type="KEGG" id="bcai:K788_0005249"/>
<gene>
    <name evidence="1" type="ORF">K788_0005249</name>
</gene>
<dbReference type="Proteomes" id="UP000019146">
    <property type="component" value="Chromosome 2"/>
</dbReference>
<organism evidence="1 2">
    <name type="scientific">Paraburkholderia caribensis MBA4</name>
    <dbReference type="NCBI Taxonomy" id="1323664"/>
    <lineage>
        <taxon>Bacteria</taxon>
        <taxon>Pseudomonadati</taxon>
        <taxon>Pseudomonadota</taxon>
        <taxon>Betaproteobacteria</taxon>
        <taxon>Burkholderiales</taxon>
        <taxon>Burkholderiaceae</taxon>
        <taxon>Paraburkholderia</taxon>
    </lineage>
</organism>
<protein>
    <submittedName>
        <fullName evidence="1">Uncharacterized protein</fullName>
    </submittedName>
</protein>
<reference evidence="1 2" key="1">
    <citation type="journal article" date="2014" name="Genome Announc.">
        <title>Draft Genome Sequence of the Haloacid-Degrading Burkholderia caribensis Strain MBA4.</title>
        <authorList>
            <person name="Pan Y."/>
            <person name="Kong K.F."/>
            <person name="Tsang J.S."/>
        </authorList>
    </citation>
    <scope>NUCLEOTIDE SEQUENCE [LARGE SCALE GENOMIC DNA]</scope>
    <source>
        <strain evidence="1 2">MBA4</strain>
    </source>
</reference>
<dbReference type="EMBL" id="CP012747">
    <property type="protein sequence ID" value="ALL67209.1"/>
    <property type="molecule type" value="Genomic_DNA"/>
</dbReference>
<name>A0A0P0RG29_9BURK</name>
<accession>A0A0P0RG29</accession>